<proteinExistence type="predicted"/>
<keyword evidence="5" id="KW-0472">Membrane</keyword>
<reference evidence="7 8" key="1">
    <citation type="journal article" date="2016" name="Nat. Commun.">
        <title>Thousands of microbial genomes shed light on interconnected biogeochemical processes in an aquifer system.</title>
        <authorList>
            <person name="Anantharaman K."/>
            <person name="Brown C.T."/>
            <person name="Hug L.A."/>
            <person name="Sharon I."/>
            <person name="Castelle C.J."/>
            <person name="Probst A.J."/>
            <person name="Thomas B.C."/>
            <person name="Singh A."/>
            <person name="Wilkins M.J."/>
            <person name="Karaoz U."/>
            <person name="Brodie E.L."/>
            <person name="Williams K.H."/>
            <person name="Hubbard S.S."/>
            <person name="Banfield J.F."/>
        </authorList>
    </citation>
    <scope>NUCLEOTIDE SEQUENCE [LARGE SCALE GENOMIC DNA]</scope>
</reference>
<feature type="domain" description="Glycosyltransferase 2-like" evidence="6">
    <location>
        <begin position="7"/>
        <end position="127"/>
    </location>
</feature>
<dbReference type="SUPFAM" id="SSF53448">
    <property type="entry name" value="Nucleotide-diphospho-sugar transferases"/>
    <property type="match status" value="1"/>
</dbReference>
<sequence>MKNPYFSVVIPTLNEEKYVPKLLGDLVRQKTSVPFEVIVVDSYSEDETIASVRKFKDSFISLSIFNTKIRNQAYQRNYGGSKATGKYIIFIDADSRVDNRFITHLYKSTKKYKNLVFLPKIIPQEQSYIDDTLFTFGNYFVELSQIIGKPLPTAGCMIFQKDFFIFIGGYKAVDSKKFLYPDDHDLILRTRKAGVIAQYLRDISVKFSLRRLKKEGRLTVSRKYFISTIEMLIKGELQTRVKYEMGGQYYVDSHKADKYSKKKLGYYLKKISELKDQILNFENTG</sequence>
<dbReference type="PANTHER" id="PTHR43646:SF2">
    <property type="entry name" value="GLYCOSYLTRANSFERASE 2-LIKE DOMAIN-CONTAINING PROTEIN"/>
    <property type="match status" value="1"/>
</dbReference>
<evidence type="ECO:0000256" key="2">
    <source>
        <dbReference type="ARBA" id="ARBA00022475"/>
    </source>
</evidence>
<keyword evidence="3" id="KW-0328">Glycosyltransferase</keyword>
<dbReference type="Proteomes" id="UP000177159">
    <property type="component" value="Unassembled WGS sequence"/>
</dbReference>
<dbReference type="InterPro" id="IPR001173">
    <property type="entry name" value="Glyco_trans_2-like"/>
</dbReference>
<evidence type="ECO:0000313" key="7">
    <source>
        <dbReference type="EMBL" id="OGK22707.1"/>
    </source>
</evidence>
<keyword evidence="4" id="KW-0808">Transferase</keyword>
<dbReference type="Gene3D" id="3.90.550.10">
    <property type="entry name" value="Spore Coat Polysaccharide Biosynthesis Protein SpsA, Chain A"/>
    <property type="match status" value="1"/>
</dbReference>
<name>A0A1F7GUF3_9BACT</name>
<dbReference type="EMBL" id="MFZM01000036">
    <property type="protein sequence ID" value="OGK22707.1"/>
    <property type="molecule type" value="Genomic_DNA"/>
</dbReference>
<comment type="subcellular location">
    <subcellularLocation>
        <location evidence="1">Cell membrane</location>
    </subcellularLocation>
</comment>
<dbReference type="PANTHER" id="PTHR43646">
    <property type="entry name" value="GLYCOSYLTRANSFERASE"/>
    <property type="match status" value="1"/>
</dbReference>
<dbReference type="GO" id="GO:0016757">
    <property type="term" value="F:glycosyltransferase activity"/>
    <property type="evidence" value="ECO:0007669"/>
    <property type="project" value="UniProtKB-KW"/>
</dbReference>
<gene>
    <name evidence="7" type="ORF">A3C24_02760</name>
</gene>
<comment type="caution">
    <text evidence="7">The sequence shown here is derived from an EMBL/GenBank/DDBJ whole genome shotgun (WGS) entry which is preliminary data.</text>
</comment>
<dbReference type="Pfam" id="PF00535">
    <property type="entry name" value="Glycos_transf_2"/>
    <property type="match status" value="1"/>
</dbReference>
<accession>A0A1F7GUF3</accession>
<keyword evidence="2" id="KW-1003">Cell membrane</keyword>
<evidence type="ECO:0000256" key="5">
    <source>
        <dbReference type="ARBA" id="ARBA00023136"/>
    </source>
</evidence>
<organism evidence="7 8">
    <name type="scientific">Candidatus Roizmanbacteria bacterium RIFCSPHIGHO2_02_FULL_37_24</name>
    <dbReference type="NCBI Taxonomy" id="1802037"/>
    <lineage>
        <taxon>Bacteria</taxon>
        <taxon>Candidatus Roizmaniibacteriota</taxon>
    </lineage>
</organism>
<evidence type="ECO:0000256" key="1">
    <source>
        <dbReference type="ARBA" id="ARBA00004236"/>
    </source>
</evidence>
<protein>
    <recommendedName>
        <fullName evidence="6">Glycosyltransferase 2-like domain-containing protein</fullName>
    </recommendedName>
</protein>
<evidence type="ECO:0000313" key="8">
    <source>
        <dbReference type="Proteomes" id="UP000177159"/>
    </source>
</evidence>
<evidence type="ECO:0000256" key="3">
    <source>
        <dbReference type="ARBA" id="ARBA00022676"/>
    </source>
</evidence>
<dbReference type="AlphaFoldDB" id="A0A1F7GUF3"/>
<evidence type="ECO:0000256" key="4">
    <source>
        <dbReference type="ARBA" id="ARBA00022679"/>
    </source>
</evidence>
<dbReference type="GO" id="GO:0005886">
    <property type="term" value="C:plasma membrane"/>
    <property type="evidence" value="ECO:0007669"/>
    <property type="project" value="UniProtKB-SubCell"/>
</dbReference>
<dbReference type="InterPro" id="IPR029044">
    <property type="entry name" value="Nucleotide-diphossugar_trans"/>
</dbReference>
<evidence type="ECO:0000259" key="6">
    <source>
        <dbReference type="Pfam" id="PF00535"/>
    </source>
</evidence>